<dbReference type="Proteomes" id="UP000287188">
    <property type="component" value="Unassembled WGS sequence"/>
</dbReference>
<dbReference type="AlphaFoldDB" id="A0A402AQ14"/>
<organism evidence="1 2">
    <name type="scientific">Dictyobacter kobayashii</name>
    <dbReference type="NCBI Taxonomy" id="2014872"/>
    <lineage>
        <taxon>Bacteria</taxon>
        <taxon>Bacillati</taxon>
        <taxon>Chloroflexota</taxon>
        <taxon>Ktedonobacteria</taxon>
        <taxon>Ktedonobacterales</taxon>
        <taxon>Dictyobacteraceae</taxon>
        <taxon>Dictyobacter</taxon>
    </lineage>
</organism>
<proteinExistence type="predicted"/>
<keyword evidence="2" id="KW-1185">Reference proteome</keyword>
<dbReference type="OrthoDB" id="2077833at2"/>
<accession>A0A402AQ14</accession>
<name>A0A402AQ14_9CHLR</name>
<evidence type="ECO:0000313" key="2">
    <source>
        <dbReference type="Proteomes" id="UP000287188"/>
    </source>
</evidence>
<comment type="caution">
    <text evidence="1">The sequence shown here is derived from an EMBL/GenBank/DDBJ whole genome shotgun (WGS) entry which is preliminary data.</text>
</comment>
<gene>
    <name evidence="1" type="ORF">KDK_49820</name>
</gene>
<sequence length="128" mass="14227">MNKAQLLQEVEALTFAQCSRRMVDFGRLSLTDPQLAQTLADLAAGPFYERFLALQACYGSRDGALVFTSLSDPSACMRRLAVKLVALTCNQEQQQQALQVVPRELRASLIRSLLHHDLQAPLMSSYIS</sequence>
<evidence type="ECO:0000313" key="1">
    <source>
        <dbReference type="EMBL" id="GCE21182.1"/>
    </source>
</evidence>
<dbReference type="RefSeq" id="WP_126552718.1">
    <property type="nucleotide sequence ID" value="NZ_BIFS01000001.1"/>
</dbReference>
<dbReference type="EMBL" id="BIFS01000001">
    <property type="protein sequence ID" value="GCE21182.1"/>
    <property type="molecule type" value="Genomic_DNA"/>
</dbReference>
<protein>
    <submittedName>
        <fullName evidence="1">Uncharacterized protein</fullName>
    </submittedName>
</protein>
<reference evidence="2" key="1">
    <citation type="submission" date="2018-12" db="EMBL/GenBank/DDBJ databases">
        <title>Tengunoibacter tsumagoiensis gen. nov., sp. nov., Dictyobacter kobayashii sp. nov., D. alpinus sp. nov., and D. joshuensis sp. nov. and description of Dictyobacteraceae fam. nov. within the order Ktedonobacterales isolated from Tengu-no-mugimeshi.</title>
        <authorList>
            <person name="Wang C.M."/>
            <person name="Zheng Y."/>
            <person name="Sakai Y."/>
            <person name="Toyoda A."/>
            <person name="Minakuchi Y."/>
            <person name="Abe K."/>
            <person name="Yokota A."/>
            <person name="Yabe S."/>
        </authorList>
    </citation>
    <scope>NUCLEOTIDE SEQUENCE [LARGE SCALE GENOMIC DNA]</scope>
    <source>
        <strain evidence="2">Uno11</strain>
    </source>
</reference>